<dbReference type="SUPFAM" id="SSF53756">
    <property type="entry name" value="UDP-Glycosyltransferase/glycogen phosphorylase"/>
    <property type="match status" value="1"/>
</dbReference>
<dbReference type="Pfam" id="PF00534">
    <property type="entry name" value="Glycos_transf_1"/>
    <property type="match status" value="1"/>
</dbReference>
<dbReference type="AlphaFoldDB" id="N0B990"/>
<name>N0B990_9HYPH</name>
<proteinExistence type="predicted"/>
<dbReference type="InterPro" id="IPR050194">
    <property type="entry name" value="Glycosyltransferase_grp1"/>
</dbReference>
<keyword evidence="2" id="KW-0808">Transferase</keyword>
<evidence type="ECO:0000313" key="3">
    <source>
        <dbReference type="Proteomes" id="UP000005952"/>
    </source>
</evidence>
<accession>N0B990</accession>
<keyword evidence="3" id="KW-1185">Reference proteome</keyword>
<dbReference type="eggNOG" id="COG0438">
    <property type="taxonomic scope" value="Bacteria"/>
</dbReference>
<evidence type="ECO:0000313" key="2">
    <source>
        <dbReference type="EMBL" id="AGK56625.1"/>
    </source>
</evidence>
<protein>
    <submittedName>
        <fullName evidence="2">Group 1 glycosyl transferase</fullName>
    </submittedName>
</protein>
<dbReference type="KEGG" id="hdt:HYPDE_24703"/>
<dbReference type="Proteomes" id="UP000005952">
    <property type="component" value="Chromosome"/>
</dbReference>
<organism evidence="2 3">
    <name type="scientific">Hyphomicrobium denitrificans 1NES1</name>
    <dbReference type="NCBI Taxonomy" id="670307"/>
    <lineage>
        <taxon>Bacteria</taxon>
        <taxon>Pseudomonadati</taxon>
        <taxon>Pseudomonadota</taxon>
        <taxon>Alphaproteobacteria</taxon>
        <taxon>Hyphomicrobiales</taxon>
        <taxon>Hyphomicrobiaceae</taxon>
        <taxon>Hyphomicrobium</taxon>
    </lineage>
</organism>
<dbReference type="CDD" id="cd03801">
    <property type="entry name" value="GT4_PimA-like"/>
    <property type="match status" value="1"/>
</dbReference>
<gene>
    <name evidence="2" type="ORF">HYPDE_24703</name>
</gene>
<dbReference type="STRING" id="670307.HYPDE_24703"/>
<sequence length="413" mass="45472">MDTRPTAASPMRIALLFRSYGPYHLARLDDLRLRASVLALEFSDFDGEYDWGVTEEKRTAGVISLSKRQEERMRSLQALDGWLKNFSPDVVAIPGYAEPFSLLAVCLCQGLGIPTVLMSDSHALNGQRNPIRDSLKRHFVSLFDAALVAGTPQTEYLARLGFPRCRISTGYDVVDNRHFARNSAQRRPILVPQASGSLHRPHFLCCSRLVEGKNLMFLIGAFRRYRDKAAEKGWDLTIAGDGPLYGIIARRVAELSLTEHVHLIGRKAYDELPALYASADALVFPSLSETWGLVVNEAMAAGLPVLVSKGVGCHPDLVQEGINGRVFDPANTAQLATLLYEIANTPNRQAMGDASLRIIRDWDLNRFSSGLIEAAVAAYSSRSHKKPRAAVAMAAALSYRASTRAADHTIRPK</sequence>
<reference evidence="2 3" key="1">
    <citation type="journal article" date="2013" name="Genome Announc.">
        <title>Genome sequences for three denitrifying bacterial strains isolated from a uranium- and nitrate-contaminated subsurface environment.</title>
        <authorList>
            <person name="Venkatramanan R."/>
            <person name="Prakash O."/>
            <person name="Woyke T."/>
            <person name="Chain P."/>
            <person name="Goodwin L.A."/>
            <person name="Watson D."/>
            <person name="Brooks S."/>
            <person name="Kostka J.E."/>
            <person name="Green S.J."/>
        </authorList>
    </citation>
    <scope>NUCLEOTIDE SEQUENCE [LARGE SCALE GENOMIC DNA]</scope>
    <source>
        <strain evidence="2 3">1NES1</strain>
    </source>
</reference>
<dbReference type="PANTHER" id="PTHR45947">
    <property type="entry name" value="SULFOQUINOVOSYL TRANSFERASE SQD2"/>
    <property type="match status" value="1"/>
</dbReference>
<dbReference type="PANTHER" id="PTHR45947:SF3">
    <property type="entry name" value="SULFOQUINOVOSYL TRANSFERASE SQD2"/>
    <property type="match status" value="1"/>
</dbReference>
<dbReference type="HOGENOM" id="CLU_009583_5_1_5"/>
<evidence type="ECO:0000259" key="1">
    <source>
        <dbReference type="Pfam" id="PF00534"/>
    </source>
</evidence>
<dbReference type="GO" id="GO:0016757">
    <property type="term" value="F:glycosyltransferase activity"/>
    <property type="evidence" value="ECO:0007669"/>
    <property type="project" value="InterPro"/>
</dbReference>
<dbReference type="Gene3D" id="3.40.50.2000">
    <property type="entry name" value="Glycogen Phosphorylase B"/>
    <property type="match status" value="2"/>
</dbReference>
<dbReference type="InterPro" id="IPR001296">
    <property type="entry name" value="Glyco_trans_1"/>
</dbReference>
<dbReference type="EMBL" id="CP005587">
    <property type="protein sequence ID" value="AGK56625.1"/>
    <property type="molecule type" value="Genomic_DNA"/>
</dbReference>
<dbReference type="OrthoDB" id="9790710at2"/>
<feature type="domain" description="Glycosyl transferase family 1" evidence="1">
    <location>
        <begin position="200"/>
        <end position="348"/>
    </location>
</feature>